<name>A0A0B6Z0K1_9EUPU</name>
<sequence>NVRGEPQLEFNENGTLRRTEVIIVNLQWVDGQKEKTEWKEVGRWKRHGLQMRDITWPGESSIPPTGKPKRAFLRVI</sequence>
<evidence type="ECO:0000313" key="1">
    <source>
        <dbReference type="EMBL" id="CEK62114.1"/>
    </source>
</evidence>
<reference evidence="1" key="1">
    <citation type="submission" date="2014-12" db="EMBL/GenBank/DDBJ databases">
        <title>Insight into the proteome of Arion vulgaris.</title>
        <authorList>
            <person name="Aradska J."/>
            <person name="Bulat T."/>
            <person name="Smidak R."/>
            <person name="Sarate P."/>
            <person name="Gangsoo J."/>
            <person name="Sialana F."/>
            <person name="Bilban M."/>
            <person name="Lubec G."/>
        </authorList>
    </citation>
    <scope>NUCLEOTIDE SEQUENCE</scope>
    <source>
        <tissue evidence="1">Skin</tissue>
    </source>
</reference>
<feature type="non-terminal residue" evidence="1">
    <location>
        <position position="76"/>
    </location>
</feature>
<dbReference type="EMBL" id="HACG01015249">
    <property type="protein sequence ID" value="CEK62114.1"/>
    <property type="molecule type" value="Transcribed_RNA"/>
</dbReference>
<gene>
    <name evidence="1" type="primary">ORF44247</name>
</gene>
<feature type="non-terminal residue" evidence="1">
    <location>
        <position position="1"/>
    </location>
</feature>
<protein>
    <submittedName>
        <fullName evidence="1">Uncharacterized protein</fullName>
    </submittedName>
</protein>
<accession>A0A0B6Z0K1</accession>
<organism evidence="1">
    <name type="scientific">Arion vulgaris</name>
    <dbReference type="NCBI Taxonomy" id="1028688"/>
    <lineage>
        <taxon>Eukaryota</taxon>
        <taxon>Metazoa</taxon>
        <taxon>Spiralia</taxon>
        <taxon>Lophotrochozoa</taxon>
        <taxon>Mollusca</taxon>
        <taxon>Gastropoda</taxon>
        <taxon>Heterobranchia</taxon>
        <taxon>Euthyneura</taxon>
        <taxon>Panpulmonata</taxon>
        <taxon>Eupulmonata</taxon>
        <taxon>Stylommatophora</taxon>
        <taxon>Helicina</taxon>
        <taxon>Arionoidea</taxon>
        <taxon>Arionidae</taxon>
        <taxon>Arion</taxon>
    </lineage>
</organism>
<dbReference type="AlphaFoldDB" id="A0A0B6Z0K1"/>
<proteinExistence type="predicted"/>